<dbReference type="AlphaFoldDB" id="A0A9Q8Y0N9"/>
<dbReference type="Proteomes" id="UP001056730">
    <property type="component" value="Chromosome"/>
</dbReference>
<protein>
    <submittedName>
        <fullName evidence="1">Uncharacterized protein</fullName>
    </submittedName>
</protein>
<dbReference type="RefSeq" id="WP_252175097.1">
    <property type="nucleotide sequence ID" value="NZ_CP086395.1"/>
</dbReference>
<evidence type="ECO:0000313" key="1">
    <source>
        <dbReference type="EMBL" id="USJ19550.1"/>
    </source>
</evidence>
<gene>
    <name evidence="1" type="ORF">LMK00_06855</name>
</gene>
<dbReference type="KEGG" id="lfo:LMK00_06855"/>
<dbReference type="EMBL" id="CP086395">
    <property type="protein sequence ID" value="USJ19550.1"/>
    <property type="molecule type" value="Genomic_DNA"/>
</dbReference>
<sequence>MKKTKLQIMREKADMTIEQLAMNALMIQVVELNRYYNSLENFECSVANTVELLEKREVNGMRDIENSNWEYVAQALGCSVDELVE</sequence>
<evidence type="ECO:0000313" key="2">
    <source>
        <dbReference type="Proteomes" id="UP001056730"/>
    </source>
</evidence>
<proteinExistence type="predicted"/>
<organism evidence="1 2">
    <name type="scientific">Lactococcus formosensis</name>
    <dbReference type="NCBI Taxonomy" id="1281486"/>
    <lineage>
        <taxon>Bacteria</taxon>
        <taxon>Bacillati</taxon>
        <taxon>Bacillota</taxon>
        <taxon>Bacilli</taxon>
        <taxon>Lactobacillales</taxon>
        <taxon>Streptococcaceae</taxon>
        <taxon>Lactococcus</taxon>
    </lineage>
</organism>
<accession>A0A9Q8Y0N9</accession>
<name>A0A9Q8Y0N9_9LACT</name>
<reference evidence="1" key="1">
    <citation type="journal article" date="2022" name="Front. Microbiol.">
        <title>Feed Insects as a Reservoir of Granadaene-Producing Lactococci.</title>
        <authorList>
            <person name="Neuzil-Bunesova V."/>
            <person name="Ramirez Garcia A."/>
            <person name="Modrackova N."/>
            <person name="Makovska M."/>
            <person name="Sabolova M."/>
            <person name="Sproer C."/>
            <person name="Bunk B."/>
            <person name="Blom J."/>
            <person name="Schwab C."/>
        </authorList>
    </citation>
    <scope>NUCLEOTIDE SEQUENCE</scope>
    <source>
        <strain evidence="1">I4/6O</strain>
    </source>
</reference>